<comment type="caution">
    <text evidence="1">The sequence shown here is derived from an EMBL/GenBank/DDBJ whole genome shotgun (WGS) entry which is preliminary data.</text>
</comment>
<sequence length="82" mass="9184">MDDGLLWFDLLSSTWANTELQDKIDVESVESMISGQYQTELLFPPETPLSAKPILEAMNTSRTTPLSLSLLTLAVRVQRRSS</sequence>
<dbReference type="EMBL" id="JAWDGP010000205">
    <property type="protein sequence ID" value="KAK3802890.1"/>
    <property type="molecule type" value="Genomic_DNA"/>
</dbReference>
<reference evidence="1" key="1">
    <citation type="journal article" date="2023" name="G3 (Bethesda)">
        <title>A reference genome for the long-term kleptoplast-retaining sea slug Elysia crispata morphotype clarki.</title>
        <authorList>
            <person name="Eastman K.E."/>
            <person name="Pendleton A.L."/>
            <person name="Shaikh M.A."/>
            <person name="Suttiyut T."/>
            <person name="Ogas R."/>
            <person name="Tomko P."/>
            <person name="Gavelis G."/>
            <person name="Widhalm J.R."/>
            <person name="Wisecaver J.H."/>
        </authorList>
    </citation>
    <scope>NUCLEOTIDE SEQUENCE</scope>
    <source>
        <strain evidence="1">ECLA1</strain>
    </source>
</reference>
<protein>
    <submittedName>
        <fullName evidence="1">Uncharacterized protein</fullName>
    </submittedName>
</protein>
<evidence type="ECO:0000313" key="1">
    <source>
        <dbReference type="EMBL" id="KAK3802890.1"/>
    </source>
</evidence>
<keyword evidence="2" id="KW-1185">Reference proteome</keyword>
<accession>A0AAE1EDN2</accession>
<dbReference type="Proteomes" id="UP001283361">
    <property type="component" value="Unassembled WGS sequence"/>
</dbReference>
<organism evidence="1 2">
    <name type="scientific">Elysia crispata</name>
    <name type="common">lettuce slug</name>
    <dbReference type="NCBI Taxonomy" id="231223"/>
    <lineage>
        <taxon>Eukaryota</taxon>
        <taxon>Metazoa</taxon>
        <taxon>Spiralia</taxon>
        <taxon>Lophotrochozoa</taxon>
        <taxon>Mollusca</taxon>
        <taxon>Gastropoda</taxon>
        <taxon>Heterobranchia</taxon>
        <taxon>Euthyneura</taxon>
        <taxon>Panpulmonata</taxon>
        <taxon>Sacoglossa</taxon>
        <taxon>Placobranchoidea</taxon>
        <taxon>Plakobranchidae</taxon>
        <taxon>Elysia</taxon>
    </lineage>
</organism>
<proteinExistence type="predicted"/>
<gene>
    <name evidence="1" type="ORF">RRG08_019991</name>
</gene>
<name>A0AAE1EDN2_9GAST</name>
<dbReference type="AlphaFoldDB" id="A0AAE1EDN2"/>
<evidence type="ECO:0000313" key="2">
    <source>
        <dbReference type="Proteomes" id="UP001283361"/>
    </source>
</evidence>